<evidence type="ECO:0008006" key="5">
    <source>
        <dbReference type="Google" id="ProtNLM"/>
    </source>
</evidence>
<organism evidence="3 4">
    <name type="scientific">Bacillus thuringiensis</name>
    <dbReference type="NCBI Taxonomy" id="1428"/>
    <lineage>
        <taxon>Bacteria</taxon>
        <taxon>Bacillati</taxon>
        <taxon>Bacillota</taxon>
        <taxon>Bacilli</taxon>
        <taxon>Bacillales</taxon>
        <taxon>Bacillaceae</taxon>
        <taxon>Bacillus</taxon>
        <taxon>Bacillus cereus group</taxon>
    </lineage>
</organism>
<feature type="chain" id="PRO_5040733705" description="Lipoprotein" evidence="2">
    <location>
        <begin position="23"/>
        <end position="227"/>
    </location>
</feature>
<feature type="signal peptide" evidence="2">
    <location>
        <begin position="1"/>
        <end position="22"/>
    </location>
</feature>
<accession>A0A9X6WJC2</accession>
<feature type="compositionally biased region" description="Polar residues" evidence="1">
    <location>
        <begin position="157"/>
        <end position="194"/>
    </location>
</feature>
<protein>
    <recommendedName>
        <fullName evidence="5">Lipoprotein</fullName>
    </recommendedName>
</protein>
<keyword evidence="2" id="KW-0732">Signal</keyword>
<feature type="region of interest" description="Disordered" evidence="1">
    <location>
        <begin position="157"/>
        <end position="227"/>
    </location>
</feature>
<evidence type="ECO:0000256" key="1">
    <source>
        <dbReference type="SAM" id="MobiDB-lite"/>
    </source>
</evidence>
<name>A0A9X6WJC2_BACTU</name>
<dbReference type="EMBL" id="NUVX01000067">
    <property type="protein sequence ID" value="PFJ31882.1"/>
    <property type="molecule type" value="Genomic_DNA"/>
</dbReference>
<dbReference type="Proteomes" id="UP000224003">
    <property type="component" value="Unassembled WGS sequence"/>
</dbReference>
<sequence>MKKTKKMMTGIMAALAVTTVGCSSNTNNTQQEATKPIKTVEQAKETKTNTCGEVKLDHLYAKYPNVDIKAVENYLEKNNCKYNEKELEAFIADLNKNGKPTSTTNSYGSTFPYWLFLMSNRSSSPISNQSGFMNKTNSIHPTTPPKTVNIVKQPVTSNSGINLNKNPNVTSGTNTVKQPVTPNSGVNLSKNPNVTSGTHNSNSSSTSTSSSAKISKGIGSSSTHSGS</sequence>
<evidence type="ECO:0000256" key="2">
    <source>
        <dbReference type="SAM" id="SignalP"/>
    </source>
</evidence>
<comment type="caution">
    <text evidence="3">The sequence shown here is derived from an EMBL/GenBank/DDBJ whole genome shotgun (WGS) entry which is preliminary data.</text>
</comment>
<dbReference type="PROSITE" id="PS51257">
    <property type="entry name" value="PROKAR_LIPOPROTEIN"/>
    <property type="match status" value="1"/>
</dbReference>
<evidence type="ECO:0000313" key="3">
    <source>
        <dbReference type="EMBL" id="PFJ31882.1"/>
    </source>
</evidence>
<dbReference type="AlphaFoldDB" id="A0A9X6WJC2"/>
<evidence type="ECO:0000313" key="4">
    <source>
        <dbReference type="Proteomes" id="UP000224003"/>
    </source>
</evidence>
<feature type="compositionally biased region" description="Low complexity" evidence="1">
    <location>
        <begin position="195"/>
        <end position="227"/>
    </location>
</feature>
<dbReference type="RefSeq" id="WP_098517436.1">
    <property type="nucleotide sequence ID" value="NZ_NUVX01000067.1"/>
</dbReference>
<reference evidence="3 4" key="1">
    <citation type="submission" date="2017-09" db="EMBL/GenBank/DDBJ databases">
        <title>Large-scale bioinformatics analysis of Bacillus genomes uncovers conserved roles of natural products in bacterial physiology.</title>
        <authorList>
            <consortium name="Agbiome Team Llc"/>
            <person name="Bleich R.M."/>
            <person name="Grubbs K.J."/>
            <person name="Santa Maria K.C."/>
            <person name="Allen S.E."/>
            <person name="Farag S."/>
            <person name="Shank E.A."/>
            <person name="Bowers A."/>
        </authorList>
    </citation>
    <scope>NUCLEOTIDE SEQUENCE [LARGE SCALE GENOMIC DNA]</scope>
    <source>
        <strain evidence="3 4">AFS085496</strain>
    </source>
</reference>
<gene>
    <name evidence="3" type="ORF">COJ15_29725</name>
</gene>
<proteinExistence type="predicted"/>